<reference evidence="2" key="1">
    <citation type="journal article" date="2019" name="Int. J. Syst. Evol. Microbiol.">
        <title>The Global Catalogue of Microorganisms (GCM) 10K type strain sequencing project: providing services to taxonomists for standard genome sequencing and annotation.</title>
        <authorList>
            <consortium name="The Broad Institute Genomics Platform"/>
            <consortium name="The Broad Institute Genome Sequencing Center for Infectious Disease"/>
            <person name="Wu L."/>
            <person name="Ma J."/>
        </authorList>
    </citation>
    <scope>NUCLEOTIDE SEQUENCE [LARGE SCALE GENOMIC DNA]</scope>
    <source>
        <strain evidence="2">JCM 18053</strain>
    </source>
</reference>
<proteinExistence type="predicted"/>
<evidence type="ECO:0000313" key="2">
    <source>
        <dbReference type="Proteomes" id="UP001499852"/>
    </source>
</evidence>
<dbReference type="EMBL" id="BAABIA010000008">
    <property type="protein sequence ID" value="GAA5145101.1"/>
    <property type="molecule type" value="Genomic_DNA"/>
</dbReference>
<comment type="caution">
    <text evidence="1">The sequence shown here is derived from an EMBL/GenBank/DDBJ whole genome shotgun (WGS) entry which is preliminary data.</text>
</comment>
<dbReference type="RefSeq" id="WP_345737806.1">
    <property type="nucleotide sequence ID" value="NZ_BAABIA010000008.1"/>
</dbReference>
<name>A0ABP9PIZ5_9BACT</name>
<sequence>MSANDLVISLPYIERLPGVPPELLEELAAIEAASIVQRDACLDLDQRRQDLEDRVQQQWTAEQIQAAMSVSL</sequence>
<protein>
    <recommendedName>
        <fullName evidence="3">Addiction module component</fullName>
    </recommendedName>
</protein>
<keyword evidence="2" id="KW-1185">Reference proteome</keyword>
<organism evidence="1 2">
    <name type="scientific">Prosthecobacter algae</name>
    <dbReference type="NCBI Taxonomy" id="1144682"/>
    <lineage>
        <taxon>Bacteria</taxon>
        <taxon>Pseudomonadati</taxon>
        <taxon>Verrucomicrobiota</taxon>
        <taxon>Verrucomicrobiia</taxon>
        <taxon>Verrucomicrobiales</taxon>
        <taxon>Verrucomicrobiaceae</taxon>
        <taxon>Prosthecobacter</taxon>
    </lineage>
</organism>
<dbReference type="Proteomes" id="UP001499852">
    <property type="component" value="Unassembled WGS sequence"/>
</dbReference>
<accession>A0ABP9PIZ5</accession>
<gene>
    <name evidence="1" type="ORF">GCM10023213_36220</name>
</gene>
<evidence type="ECO:0000313" key="1">
    <source>
        <dbReference type="EMBL" id="GAA5145101.1"/>
    </source>
</evidence>
<evidence type="ECO:0008006" key="3">
    <source>
        <dbReference type="Google" id="ProtNLM"/>
    </source>
</evidence>